<dbReference type="Gene3D" id="1.25.40.10">
    <property type="entry name" value="Tetratricopeptide repeat domain"/>
    <property type="match status" value="1"/>
</dbReference>
<dbReference type="CDD" id="cd06170">
    <property type="entry name" value="LuxR_C_like"/>
    <property type="match status" value="1"/>
</dbReference>
<keyword evidence="2" id="KW-0238">DNA-binding</keyword>
<proteinExistence type="predicted"/>
<sequence>MNALAPFPQSATASACGGVQRPPPGHIARLSLQQRLLSRDCRLRLLVGPAGFGKTVLLADCARECPATHHLLWLSCAGEGWHVEQLAQQLGKLLNYPADLSSGEVLETLAQESRPLWIMLNDYPAQPNLALDAYLNQLLMVTPPGICWWLGSRRRPVCNLSRLLLEGELLELGSSELAFNESDVLAWLQQLDPGRNAWAQALHALTQGWPAALRLVLLAAQAEPAALSAPQDGEHDQLLVEYVEREVLQTLPDELLRILEQLAQLPRFNPALCDHLFGVGEGAQWLRALIERGVFIQELDTAKGWYVLFPPLARLLQRQVMNLPYSALHVHASQWFASHGDIRAAVEHALLAGQPDVAGSFLERFTEEQVLQGQDLALILRWRSELPDSLLCSTPRLILLNAWVLLLVGRLDEAQTCINQLARFQPRSDGARTRELFAHWQAIQGIIAYGRVCAVDARAHLHDALQGLPQSAWAQSLLCRSALTLVAIGEGQLEVAQKLSFEALKQARLHGNPVFEALLELDHALLLETRGEFARAETLLQRVLTATAPTALRNTPVLARLELRLGRLQLRQGRADEAEAALQRGLENALVCGDPSAFHGYLGLAELAMGQGDMATAFAHLGQAERQMQRQRVSETLYRGTLLLASSHLWIAQGHYARARVAATRVLSYEQRVKAVLPTPNFPELIPRFQALLLQLDRMQGEDVREPLRQLLAKVAEQGRQALVSDLWLSYADACAACDDKTGAEQARHTGQALQQRLGYRRPWFRVKSPVEGTPSAVTVASSNALSSRELAVLGLIAQGLSNQEVAEQLFISLHTVKTHARRINGKLGVARRTQAVAKAKALGFF</sequence>
<keyword evidence="3" id="KW-0804">Transcription</keyword>
<dbReference type="PROSITE" id="PS50043">
    <property type="entry name" value="HTH_LUXR_2"/>
    <property type="match status" value="1"/>
</dbReference>
<feature type="domain" description="HTH luxR-type" evidence="4">
    <location>
        <begin position="779"/>
        <end position="844"/>
    </location>
</feature>
<comment type="caution">
    <text evidence="5">The sequence shown here is derived from an EMBL/GenBank/DDBJ whole genome shotgun (WGS) entry which is preliminary data.</text>
</comment>
<dbReference type="PANTHER" id="PTHR44688:SF16">
    <property type="entry name" value="DNA-BINDING TRANSCRIPTIONAL ACTIVATOR DEVR_DOSR"/>
    <property type="match status" value="1"/>
</dbReference>
<dbReference type="InterPro" id="IPR011990">
    <property type="entry name" value="TPR-like_helical_dom_sf"/>
</dbReference>
<dbReference type="Proteomes" id="UP000242418">
    <property type="component" value="Unassembled WGS sequence"/>
</dbReference>
<dbReference type="InterPro" id="IPR041617">
    <property type="entry name" value="TPR_MalT"/>
</dbReference>
<dbReference type="AlphaFoldDB" id="A0AB37Z5J1"/>
<keyword evidence="6" id="KW-1185">Reference proteome</keyword>
<dbReference type="EMBL" id="FMTL01000001">
    <property type="protein sequence ID" value="SCW40623.1"/>
    <property type="molecule type" value="Genomic_DNA"/>
</dbReference>
<dbReference type="PROSITE" id="PS00622">
    <property type="entry name" value="HTH_LUXR_1"/>
    <property type="match status" value="1"/>
</dbReference>
<dbReference type="PRINTS" id="PR00038">
    <property type="entry name" value="HTHLUXR"/>
</dbReference>
<organism evidence="5 6">
    <name type="scientific">Pseudomonas peli</name>
    <dbReference type="NCBI Taxonomy" id="592361"/>
    <lineage>
        <taxon>Bacteria</taxon>
        <taxon>Pseudomonadati</taxon>
        <taxon>Pseudomonadota</taxon>
        <taxon>Gammaproteobacteria</taxon>
        <taxon>Pseudomonadales</taxon>
        <taxon>Pseudomonadaceae</taxon>
        <taxon>Pseudomonas</taxon>
    </lineage>
</organism>
<dbReference type="SUPFAM" id="SSF52540">
    <property type="entry name" value="P-loop containing nucleoside triphosphate hydrolases"/>
    <property type="match status" value="1"/>
</dbReference>
<evidence type="ECO:0000259" key="4">
    <source>
        <dbReference type="PROSITE" id="PS50043"/>
    </source>
</evidence>
<dbReference type="SUPFAM" id="SSF48452">
    <property type="entry name" value="TPR-like"/>
    <property type="match status" value="2"/>
</dbReference>
<name>A0AB37Z5J1_9PSED</name>
<protein>
    <submittedName>
        <fullName evidence="5">ATP-, maltotriose-and DNA-dependent transcriptional regulator MalT</fullName>
    </submittedName>
</protein>
<dbReference type="InterPro" id="IPR016032">
    <property type="entry name" value="Sig_transdc_resp-reg_C-effctor"/>
</dbReference>
<dbReference type="Pfam" id="PF25873">
    <property type="entry name" value="WHD_MalT"/>
    <property type="match status" value="1"/>
</dbReference>
<gene>
    <name evidence="5" type="ORF">SAMN05216370_0991</name>
</gene>
<keyword evidence="1" id="KW-0805">Transcription regulation</keyword>
<dbReference type="Pfam" id="PF00196">
    <property type="entry name" value="GerE"/>
    <property type="match status" value="1"/>
</dbReference>
<dbReference type="Pfam" id="PF17874">
    <property type="entry name" value="TPR_MalT"/>
    <property type="match status" value="1"/>
</dbReference>
<dbReference type="GO" id="GO:0006355">
    <property type="term" value="P:regulation of DNA-templated transcription"/>
    <property type="evidence" value="ECO:0007669"/>
    <property type="project" value="InterPro"/>
</dbReference>
<dbReference type="InterPro" id="IPR036388">
    <property type="entry name" value="WH-like_DNA-bd_sf"/>
</dbReference>
<evidence type="ECO:0000256" key="1">
    <source>
        <dbReference type="ARBA" id="ARBA00023015"/>
    </source>
</evidence>
<evidence type="ECO:0000256" key="3">
    <source>
        <dbReference type="ARBA" id="ARBA00023163"/>
    </source>
</evidence>
<dbReference type="PANTHER" id="PTHR44688">
    <property type="entry name" value="DNA-BINDING TRANSCRIPTIONAL ACTIVATOR DEVR_DOSR"/>
    <property type="match status" value="1"/>
</dbReference>
<evidence type="ECO:0000256" key="2">
    <source>
        <dbReference type="ARBA" id="ARBA00023125"/>
    </source>
</evidence>
<dbReference type="GO" id="GO:0003677">
    <property type="term" value="F:DNA binding"/>
    <property type="evidence" value="ECO:0007669"/>
    <property type="project" value="UniProtKB-KW"/>
</dbReference>
<dbReference type="InterPro" id="IPR059106">
    <property type="entry name" value="WHD_MalT"/>
</dbReference>
<reference evidence="5 6" key="1">
    <citation type="submission" date="2016-10" db="EMBL/GenBank/DDBJ databases">
        <authorList>
            <person name="Varghese N."/>
            <person name="Submissions S."/>
        </authorList>
    </citation>
    <scope>NUCLEOTIDE SEQUENCE [LARGE SCALE GENOMIC DNA]</scope>
    <source>
        <strain evidence="5 6">DSM 17833</strain>
    </source>
</reference>
<accession>A0AB37Z5J1</accession>
<evidence type="ECO:0000313" key="5">
    <source>
        <dbReference type="EMBL" id="SCW40623.1"/>
    </source>
</evidence>
<dbReference type="SMART" id="SM00421">
    <property type="entry name" value="HTH_LUXR"/>
    <property type="match status" value="1"/>
</dbReference>
<dbReference type="SUPFAM" id="SSF46894">
    <property type="entry name" value="C-terminal effector domain of the bipartite response regulators"/>
    <property type="match status" value="1"/>
</dbReference>
<evidence type="ECO:0000313" key="6">
    <source>
        <dbReference type="Proteomes" id="UP000242418"/>
    </source>
</evidence>
<dbReference type="InterPro" id="IPR000792">
    <property type="entry name" value="Tscrpt_reg_LuxR_C"/>
</dbReference>
<dbReference type="InterPro" id="IPR027417">
    <property type="entry name" value="P-loop_NTPase"/>
</dbReference>
<dbReference type="Gene3D" id="1.10.10.10">
    <property type="entry name" value="Winged helix-like DNA-binding domain superfamily/Winged helix DNA-binding domain"/>
    <property type="match status" value="1"/>
</dbReference>